<organism evidence="2 3">
    <name type="scientific">Popillia japonica</name>
    <name type="common">Japanese beetle</name>
    <dbReference type="NCBI Taxonomy" id="7064"/>
    <lineage>
        <taxon>Eukaryota</taxon>
        <taxon>Metazoa</taxon>
        <taxon>Ecdysozoa</taxon>
        <taxon>Arthropoda</taxon>
        <taxon>Hexapoda</taxon>
        <taxon>Insecta</taxon>
        <taxon>Pterygota</taxon>
        <taxon>Neoptera</taxon>
        <taxon>Endopterygota</taxon>
        <taxon>Coleoptera</taxon>
        <taxon>Polyphaga</taxon>
        <taxon>Scarabaeiformia</taxon>
        <taxon>Scarabaeidae</taxon>
        <taxon>Rutelinae</taxon>
        <taxon>Popillia</taxon>
    </lineage>
</organism>
<protein>
    <submittedName>
        <fullName evidence="2">Uncharacterized protein</fullName>
    </submittedName>
</protein>
<evidence type="ECO:0000313" key="3">
    <source>
        <dbReference type="Proteomes" id="UP001458880"/>
    </source>
</evidence>
<sequence length="167" mass="19351">MAEQPDDTRIEMSTIQMPDESANNKTKTDENDSIILQDAQDAKWEKRFDKLERKLDCKVDELKQTTINLEIETKYLGDEDEEKIRTVEEGVERNTREISMQGSDIKRVENNTTEQIEKVKTEVERKMEGQVNKVVEKVSDVSNIVENIEDGVNKRLEDLACRINVSM</sequence>
<feature type="compositionally biased region" description="Polar residues" evidence="1">
    <location>
        <begin position="11"/>
        <end position="25"/>
    </location>
</feature>
<feature type="region of interest" description="Disordered" evidence="1">
    <location>
        <begin position="1"/>
        <end position="33"/>
    </location>
</feature>
<dbReference type="AlphaFoldDB" id="A0AAW1MCU2"/>
<keyword evidence="3" id="KW-1185">Reference proteome</keyword>
<dbReference type="EMBL" id="JASPKY010000063">
    <property type="protein sequence ID" value="KAK9744061.1"/>
    <property type="molecule type" value="Genomic_DNA"/>
</dbReference>
<gene>
    <name evidence="2" type="ORF">QE152_g8113</name>
</gene>
<evidence type="ECO:0000313" key="2">
    <source>
        <dbReference type="EMBL" id="KAK9744061.1"/>
    </source>
</evidence>
<accession>A0AAW1MCU2</accession>
<reference evidence="2 3" key="1">
    <citation type="journal article" date="2024" name="BMC Genomics">
        <title>De novo assembly and annotation of Popillia japonica's genome with initial clues to its potential as an invasive pest.</title>
        <authorList>
            <person name="Cucini C."/>
            <person name="Boschi S."/>
            <person name="Funari R."/>
            <person name="Cardaioli E."/>
            <person name="Iannotti N."/>
            <person name="Marturano G."/>
            <person name="Paoli F."/>
            <person name="Bruttini M."/>
            <person name="Carapelli A."/>
            <person name="Frati F."/>
            <person name="Nardi F."/>
        </authorList>
    </citation>
    <scope>NUCLEOTIDE SEQUENCE [LARGE SCALE GENOMIC DNA]</scope>
    <source>
        <strain evidence="2">DMR45628</strain>
    </source>
</reference>
<name>A0AAW1MCU2_POPJA</name>
<comment type="caution">
    <text evidence="2">The sequence shown here is derived from an EMBL/GenBank/DDBJ whole genome shotgun (WGS) entry which is preliminary data.</text>
</comment>
<evidence type="ECO:0000256" key="1">
    <source>
        <dbReference type="SAM" id="MobiDB-lite"/>
    </source>
</evidence>
<dbReference type="Proteomes" id="UP001458880">
    <property type="component" value="Unassembled WGS sequence"/>
</dbReference>
<proteinExistence type="predicted"/>
<feature type="compositionally biased region" description="Basic and acidic residues" evidence="1">
    <location>
        <begin position="1"/>
        <end position="10"/>
    </location>
</feature>